<keyword evidence="1" id="KW-0732">Signal</keyword>
<dbReference type="EMBL" id="REFW01000007">
    <property type="protein sequence ID" value="RMB57237.1"/>
    <property type="molecule type" value="Genomic_DNA"/>
</dbReference>
<comment type="caution">
    <text evidence="2">The sequence shown here is derived from an EMBL/GenBank/DDBJ whole genome shotgun (WGS) entry which is preliminary data.</text>
</comment>
<proteinExistence type="predicted"/>
<name>A0A3M0FZ95_9ACTN</name>
<protein>
    <recommendedName>
        <fullName evidence="4">Secreted protein</fullName>
    </recommendedName>
</protein>
<dbReference type="Proteomes" id="UP000275256">
    <property type="component" value="Unassembled WGS sequence"/>
</dbReference>
<feature type="chain" id="PRO_5039671627" description="Secreted protein" evidence="1">
    <location>
        <begin position="19"/>
        <end position="244"/>
    </location>
</feature>
<reference evidence="2 3" key="1">
    <citation type="submission" date="2018-10" db="EMBL/GenBank/DDBJ databases">
        <title>Tessaracoccus antarcticuss sp. nov., isolated from sediment.</title>
        <authorList>
            <person name="Zhou L.Y."/>
            <person name="Du Z.J."/>
        </authorList>
    </citation>
    <scope>NUCLEOTIDE SEQUENCE [LARGE SCALE GENOMIC DNA]</scope>
    <source>
        <strain evidence="2 3">JDX10</strain>
    </source>
</reference>
<evidence type="ECO:0000256" key="1">
    <source>
        <dbReference type="SAM" id="SignalP"/>
    </source>
</evidence>
<feature type="signal peptide" evidence="1">
    <location>
        <begin position="1"/>
        <end position="18"/>
    </location>
</feature>
<evidence type="ECO:0000313" key="3">
    <source>
        <dbReference type="Proteomes" id="UP000275256"/>
    </source>
</evidence>
<sequence>MAALLITGLGFAIHFAIADTTPTTASTDGHAPDRTSTSVSVRDAIADAPMMTTTAADATSGTPALTPPPTLVEPASTSIGALGVASGFPHTPNGAAAQLGEILVATLQPMDLAWAQEIRQSWFQKSNQGQVWPVMLLIQGFLKQAGMPLGLEADALMTVTPVAAQIKGVDGPDWVVACVLLDVTYTSTSTARLAYGHCERMAWEGGADGRWLIAPGSHPPPAPSTWPGTDLAAKAGWRTWVQEG</sequence>
<keyword evidence="3" id="KW-1185">Reference proteome</keyword>
<dbReference type="AlphaFoldDB" id="A0A3M0FZ95"/>
<gene>
    <name evidence="2" type="ORF">EAX62_15965</name>
</gene>
<evidence type="ECO:0008006" key="4">
    <source>
        <dbReference type="Google" id="ProtNLM"/>
    </source>
</evidence>
<accession>A0A3M0FZ95</accession>
<evidence type="ECO:0000313" key="2">
    <source>
        <dbReference type="EMBL" id="RMB57237.1"/>
    </source>
</evidence>
<organism evidence="2 3">
    <name type="scientific">Tessaracoccus antarcticus</name>
    <dbReference type="NCBI Taxonomy" id="2479848"/>
    <lineage>
        <taxon>Bacteria</taxon>
        <taxon>Bacillati</taxon>
        <taxon>Actinomycetota</taxon>
        <taxon>Actinomycetes</taxon>
        <taxon>Propionibacteriales</taxon>
        <taxon>Propionibacteriaceae</taxon>
        <taxon>Tessaracoccus</taxon>
    </lineage>
</organism>